<organism evidence="2 3">
    <name type="scientific">Saltatorellus ferox</name>
    <dbReference type="NCBI Taxonomy" id="2528018"/>
    <lineage>
        <taxon>Bacteria</taxon>
        <taxon>Pseudomonadati</taxon>
        <taxon>Planctomycetota</taxon>
        <taxon>Planctomycetia</taxon>
        <taxon>Planctomycetia incertae sedis</taxon>
        <taxon>Saltatorellus</taxon>
    </lineage>
</organism>
<feature type="region of interest" description="Disordered" evidence="1">
    <location>
        <begin position="480"/>
        <end position="502"/>
    </location>
</feature>
<sequence>MGAWTASASNHREAPITALDHKADITDLYAFVSYDSQQVAGETPEKVTMILNVDPFLEPANGPTLFPFDPAILYEIKIDNDHDAIADVVFQFRFTTEYRIPDLYTAVAGIGANGAANPTTGAAVVPPQITSFQSAGLNLRQSYTVDMLDVATGNVTPITGGSGAPFYACPANVGPRTMNYESLFQEATYTANGGISVFAGTVDDPFYIDLGAAFDTANFRTLRSGIPGVLTSFEDVVVNQNLAPDMVSGFAVNSIAIEVPIAMLTSTGMVMAPTSPEATIGVWGTTSRQRMTVRSAPNPAVNSGAWSQIQRVGNPLINELIIGIGNKDRFSMDEPLNDMQFAGYFLDPPIVGVVEALYGGALAVPAAPRTDLLPLVTYAPPIAAAGTPSGPVADLLRLNTGVSATPPAQQKRMAVLAGDNAGFPNGRRPIDDVTDIALRVVVGGVLAAPFSGYNADVNGRLGDGVMWNQGGYRSQFPYMQSCPSGRNRRHLDPGEVGAGVRD</sequence>
<dbReference type="EMBL" id="CP036434">
    <property type="protein sequence ID" value="QDV05154.1"/>
    <property type="molecule type" value="Genomic_DNA"/>
</dbReference>
<evidence type="ECO:0000313" key="3">
    <source>
        <dbReference type="Proteomes" id="UP000320390"/>
    </source>
</evidence>
<evidence type="ECO:0008006" key="4">
    <source>
        <dbReference type="Google" id="ProtNLM"/>
    </source>
</evidence>
<gene>
    <name evidence="2" type="ORF">Poly30_06500</name>
</gene>
<dbReference type="RefSeq" id="WP_419190898.1">
    <property type="nucleotide sequence ID" value="NZ_CP036434.1"/>
</dbReference>
<accession>A0A518EM42</accession>
<proteinExistence type="predicted"/>
<dbReference type="Pfam" id="PF14224">
    <property type="entry name" value="DUF4331"/>
    <property type="match status" value="1"/>
</dbReference>
<keyword evidence="3" id="KW-1185">Reference proteome</keyword>
<reference evidence="2 3" key="1">
    <citation type="submission" date="2019-02" db="EMBL/GenBank/DDBJ databases">
        <title>Deep-cultivation of Planctomycetes and their phenomic and genomic characterization uncovers novel biology.</title>
        <authorList>
            <person name="Wiegand S."/>
            <person name="Jogler M."/>
            <person name="Boedeker C."/>
            <person name="Pinto D."/>
            <person name="Vollmers J."/>
            <person name="Rivas-Marin E."/>
            <person name="Kohn T."/>
            <person name="Peeters S.H."/>
            <person name="Heuer A."/>
            <person name="Rast P."/>
            <person name="Oberbeckmann S."/>
            <person name="Bunk B."/>
            <person name="Jeske O."/>
            <person name="Meyerdierks A."/>
            <person name="Storesund J.E."/>
            <person name="Kallscheuer N."/>
            <person name="Luecker S."/>
            <person name="Lage O.M."/>
            <person name="Pohl T."/>
            <person name="Merkel B.J."/>
            <person name="Hornburger P."/>
            <person name="Mueller R.-W."/>
            <person name="Bruemmer F."/>
            <person name="Labrenz M."/>
            <person name="Spormann A.M."/>
            <person name="Op den Camp H."/>
            <person name="Overmann J."/>
            <person name="Amann R."/>
            <person name="Jetten M.S.M."/>
            <person name="Mascher T."/>
            <person name="Medema M.H."/>
            <person name="Devos D.P."/>
            <person name="Kaster A.-K."/>
            <person name="Ovreas L."/>
            <person name="Rohde M."/>
            <person name="Galperin M.Y."/>
            <person name="Jogler C."/>
        </authorList>
    </citation>
    <scope>NUCLEOTIDE SEQUENCE [LARGE SCALE GENOMIC DNA]</scope>
    <source>
        <strain evidence="2 3">Poly30</strain>
    </source>
</reference>
<dbReference type="Proteomes" id="UP000320390">
    <property type="component" value="Chromosome"/>
</dbReference>
<name>A0A518EM42_9BACT</name>
<dbReference type="InterPro" id="IPR025566">
    <property type="entry name" value="DUF4331"/>
</dbReference>
<evidence type="ECO:0000256" key="1">
    <source>
        <dbReference type="SAM" id="MobiDB-lite"/>
    </source>
</evidence>
<protein>
    <recommendedName>
        <fullName evidence="4">DUF4331 domain-containing protein</fullName>
    </recommendedName>
</protein>
<evidence type="ECO:0000313" key="2">
    <source>
        <dbReference type="EMBL" id="QDV05154.1"/>
    </source>
</evidence>
<dbReference type="AlphaFoldDB" id="A0A518EM42"/>